<dbReference type="InterPro" id="IPR001683">
    <property type="entry name" value="PX_dom"/>
</dbReference>
<sequence length="388" mass="44024">MESTTTDAAVTQQYGNETWTLPQQPALDLGVHRHWKAAASVKFLSSVAHIDDIHETREDKQRTVFYRLDIYLRHPTTPSNSTNVSSSNVLRSPDSEIERSFSDFEALRGAVFDAASIMPQCRCKYCMEVLLYIRYKFDRPRSIVKFVAGTEKRKQILAQFINDSVEMGRRRVQKAGKFECKAQTPPDVSSSKIVVMESMTAEVGCLEPLAPAVVTHSGAVVEATPIPPPLEPESQQRLNQDAHRRWRASTSVEFLNKVNSIDILKTRTEDRAVLYVLEVRLGRPPDLKVERRFTDFEELRQGIQSAVSVLPPCTCQYCLDLLVYVRFNMAQPRGFVKLTAGTEKRKKILAQFIGDMVAMGRRRVEKVSQRECKAQLLIPVMLEDFLLG</sequence>
<gene>
    <name evidence="2" type="ORF">JG688_00003747</name>
</gene>
<accession>A0A8J5IYS4</accession>
<feature type="domain" description="PX" evidence="1">
    <location>
        <begin position="253"/>
        <end position="388"/>
    </location>
</feature>
<keyword evidence="3" id="KW-1185">Reference proteome</keyword>
<comment type="caution">
    <text evidence="2">The sequence shown here is derived from an EMBL/GenBank/DDBJ whole genome shotgun (WGS) entry which is preliminary data.</text>
</comment>
<dbReference type="PROSITE" id="PS50195">
    <property type="entry name" value="PX"/>
    <property type="match status" value="1"/>
</dbReference>
<dbReference type="GO" id="GO:0035091">
    <property type="term" value="F:phosphatidylinositol binding"/>
    <property type="evidence" value="ECO:0007669"/>
    <property type="project" value="InterPro"/>
</dbReference>
<dbReference type="Proteomes" id="UP000709295">
    <property type="component" value="Unassembled WGS sequence"/>
</dbReference>
<proteinExistence type="predicted"/>
<organism evidence="2 3">
    <name type="scientific">Phytophthora aleatoria</name>
    <dbReference type="NCBI Taxonomy" id="2496075"/>
    <lineage>
        <taxon>Eukaryota</taxon>
        <taxon>Sar</taxon>
        <taxon>Stramenopiles</taxon>
        <taxon>Oomycota</taxon>
        <taxon>Peronosporomycetes</taxon>
        <taxon>Peronosporales</taxon>
        <taxon>Peronosporaceae</taxon>
        <taxon>Phytophthora</taxon>
    </lineage>
</organism>
<protein>
    <recommendedName>
        <fullName evidence="1">PX domain-containing protein</fullName>
    </recommendedName>
</protein>
<dbReference type="AlphaFoldDB" id="A0A8J5IYS4"/>
<dbReference type="EMBL" id="JAENGY010000121">
    <property type="protein sequence ID" value="KAG6972977.1"/>
    <property type="molecule type" value="Genomic_DNA"/>
</dbReference>
<name>A0A8J5IYS4_9STRA</name>
<reference evidence="2" key="1">
    <citation type="submission" date="2021-01" db="EMBL/GenBank/DDBJ databases">
        <title>Phytophthora aleatoria, a newly-described species from Pinus radiata is distinct from Phytophthora cactorum isolates based on comparative genomics.</title>
        <authorList>
            <person name="Mcdougal R."/>
            <person name="Panda P."/>
            <person name="Williams N."/>
            <person name="Studholme D.J."/>
        </authorList>
    </citation>
    <scope>NUCLEOTIDE SEQUENCE</scope>
    <source>
        <strain evidence="2">NZFS 4037</strain>
    </source>
</reference>
<evidence type="ECO:0000259" key="1">
    <source>
        <dbReference type="PROSITE" id="PS50195"/>
    </source>
</evidence>
<evidence type="ECO:0000313" key="3">
    <source>
        <dbReference type="Proteomes" id="UP000709295"/>
    </source>
</evidence>
<evidence type="ECO:0000313" key="2">
    <source>
        <dbReference type="EMBL" id="KAG6972977.1"/>
    </source>
</evidence>